<evidence type="ECO:0000313" key="3">
    <source>
        <dbReference type="Proteomes" id="UP000269945"/>
    </source>
</evidence>
<evidence type="ECO:0000256" key="1">
    <source>
        <dbReference type="SAM" id="MobiDB-lite"/>
    </source>
</evidence>
<dbReference type="EMBL" id="CYRY02000284">
    <property type="protein sequence ID" value="VCW49295.1"/>
    <property type="molecule type" value="Genomic_DNA"/>
</dbReference>
<accession>A0A9X9LCU3</accession>
<evidence type="ECO:0000313" key="2">
    <source>
        <dbReference type="EMBL" id="VCW49295.1"/>
    </source>
</evidence>
<dbReference type="Proteomes" id="UP000269945">
    <property type="component" value="Unassembled WGS sequence"/>
</dbReference>
<proteinExistence type="predicted"/>
<organism evidence="2 3">
    <name type="scientific">Gulo gulo</name>
    <name type="common">Wolverine</name>
    <name type="synonym">Gluton</name>
    <dbReference type="NCBI Taxonomy" id="48420"/>
    <lineage>
        <taxon>Eukaryota</taxon>
        <taxon>Metazoa</taxon>
        <taxon>Chordata</taxon>
        <taxon>Craniata</taxon>
        <taxon>Vertebrata</taxon>
        <taxon>Euteleostomi</taxon>
        <taxon>Mammalia</taxon>
        <taxon>Eutheria</taxon>
        <taxon>Laurasiatheria</taxon>
        <taxon>Carnivora</taxon>
        <taxon>Caniformia</taxon>
        <taxon>Musteloidea</taxon>
        <taxon>Mustelidae</taxon>
        <taxon>Guloninae</taxon>
        <taxon>Gulo</taxon>
    </lineage>
</organism>
<dbReference type="AlphaFoldDB" id="A0A9X9LCU3"/>
<feature type="region of interest" description="Disordered" evidence="1">
    <location>
        <begin position="72"/>
        <end position="106"/>
    </location>
</feature>
<keyword evidence="3" id="KW-1185">Reference proteome</keyword>
<sequence length="336" mass="35597">MSQCWAPWGGAPPEADVGWEQGPGSEHPADGQQSGRLPGEGFFLTVSSLGGPGLCSVCAKAQGEAGMQVRFSPLTPAPSEELEPAPASATQEGGIVPGETSTGDQEAADDLVPAQKELVPSPVPAPAPATPPSPAPAPDRAVPTSPAPTVLLFLPLIQLLPLIQHWPSPLHLIQLLPLLRSLPTPLSLPLLLPGPLPFPLPQAQLLTLLLTLPLPGPCPCLCPRLSPYLCFCPFPCPCSCPRHNSCLLLLPWPVLLFLPLVQILPWFLHLPPLLTLSLPLFLPLSLLLHLSLLLSLPHPNPCCYSCSCRTPRATSRAHNPVERAPCTITFSSITQP</sequence>
<reference evidence="2 3" key="1">
    <citation type="submission" date="2018-10" db="EMBL/GenBank/DDBJ databases">
        <authorList>
            <person name="Ekblom R."/>
            <person name="Jareborg N."/>
        </authorList>
    </citation>
    <scope>NUCLEOTIDE SEQUENCE [LARGE SCALE GENOMIC DNA]</scope>
    <source>
        <tissue evidence="2">Muscle</tissue>
    </source>
</reference>
<gene>
    <name evidence="2" type="ORF">BN2614_LOCUS2</name>
</gene>
<protein>
    <submittedName>
        <fullName evidence="2">Uncharacterized protein</fullName>
    </submittedName>
</protein>
<feature type="region of interest" description="Disordered" evidence="1">
    <location>
        <begin position="118"/>
        <end position="142"/>
    </location>
</feature>
<comment type="caution">
    <text evidence="2">The sequence shown here is derived from an EMBL/GenBank/DDBJ whole genome shotgun (WGS) entry which is preliminary data.</text>
</comment>
<feature type="compositionally biased region" description="Pro residues" evidence="1">
    <location>
        <begin position="121"/>
        <end position="137"/>
    </location>
</feature>
<feature type="region of interest" description="Disordered" evidence="1">
    <location>
        <begin position="1"/>
        <end position="41"/>
    </location>
</feature>
<feature type="compositionally biased region" description="Low complexity" evidence="1">
    <location>
        <begin position="72"/>
        <end position="90"/>
    </location>
</feature>
<name>A0A9X9LCU3_GULGU</name>